<sequence>MTVISTNSAALRAQNGSRMAQADLQTAMERLSTGKRINSAKDDAAGLAIASTMTATIRGMGQAIRNANDGISFAQTAEGALGEVSNMLQRIRELAVQSASGTYSDTDRTNLNTEVTQLKSQITSILATTEFNGTRIFNSGSTGTTYTAQAGSVSVQIGANNGDSISLTFTSLSDLASGTAVDTATNANTALDNVDTTLKAVNTTRASLGAGQSRLQSVVNNLTQNVANLSDARSRIEDADFSAETTNLAKAQILSQAATAMLAQANQSQQNVLSLLR</sequence>
<keyword evidence="6" id="KW-0282">Flagellum</keyword>
<dbReference type="InterPro" id="IPR001492">
    <property type="entry name" value="Flagellin"/>
</dbReference>
<accession>A0ABW4I779</accession>
<dbReference type="EMBL" id="JBHUDY010000003">
    <property type="protein sequence ID" value="MFD1613392.1"/>
    <property type="molecule type" value="Genomic_DNA"/>
</dbReference>
<evidence type="ECO:0000259" key="4">
    <source>
        <dbReference type="Pfam" id="PF00669"/>
    </source>
</evidence>
<dbReference type="PANTHER" id="PTHR42792">
    <property type="entry name" value="FLAGELLIN"/>
    <property type="match status" value="1"/>
</dbReference>
<comment type="function">
    <text evidence="3">Flagellin is the subunit protein which polymerizes to form the filaments of bacterial flagella.</text>
</comment>
<evidence type="ECO:0000259" key="5">
    <source>
        <dbReference type="Pfam" id="PF00700"/>
    </source>
</evidence>
<dbReference type="InterPro" id="IPR046358">
    <property type="entry name" value="Flagellin_C"/>
</dbReference>
<dbReference type="Proteomes" id="UP001597115">
    <property type="component" value="Unassembled WGS sequence"/>
</dbReference>
<dbReference type="RefSeq" id="WP_380891456.1">
    <property type="nucleotide sequence ID" value="NZ_JBHUDY010000003.1"/>
</dbReference>
<keyword evidence="3" id="KW-0964">Secreted</keyword>
<comment type="similarity">
    <text evidence="1 3">Belongs to the bacterial flagellin family.</text>
</comment>
<evidence type="ECO:0000313" key="7">
    <source>
        <dbReference type="Proteomes" id="UP001597115"/>
    </source>
</evidence>
<dbReference type="SUPFAM" id="SSF64518">
    <property type="entry name" value="Phase 1 flagellin"/>
    <property type="match status" value="1"/>
</dbReference>
<keyword evidence="6" id="KW-0969">Cilium</keyword>
<dbReference type="PRINTS" id="PR00207">
    <property type="entry name" value="FLAGELLIN"/>
</dbReference>
<reference evidence="7" key="1">
    <citation type="journal article" date="2019" name="Int. J. Syst. Evol. Microbiol.">
        <title>The Global Catalogue of Microorganisms (GCM) 10K type strain sequencing project: providing services to taxonomists for standard genome sequencing and annotation.</title>
        <authorList>
            <consortium name="The Broad Institute Genomics Platform"/>
            <consortium name="The Broad Institute Genome Sequencing Center for Infectious Disease"/>
            <person name="Wu L."/>
            <person name="Ma J."/>
        </authorList>
    </citation>
    <scope>NUCLEOTIDE SEQUENCE [LARGE SCALE GENOMIC DNA]</scope>
    <source>
        <strain evidence="7">CGMCC 1.16275</strain>
    </source>
</reference>
<feature type="domain" description="Flagellin N-terminal" evidence="4">
    <location>
        <begin position="4"/>
        <end position="139"/>
    </location>
</feature>
<comment type="caution">
    <text evidence="6">The sequence shown here is derived from an EMBL/GenBank/DDBJ whole genome shotgun (WGS) entry which is preliminary data.</text>
</comment>
<name>A0ABW4I779_9SPHN</name>
<dbReference type="Gene3D" id="6.10.10.10">
    <property type="entry name" value="Flagellar export chaperone, C-terminal domain"/>
    <property type="match status" value="1"/>
</dbReference>
<keyword evidence="7" id="KW-1185">Reference proteome</keyword>
<dbReference type="Pfam" id="PF00669">
    <property type="entry name" value="Flagellin_N"/>
    <property type="match status" value="1"/>
</dbReference>
<evidence type="ECO:0000256" key="2">
    <source>
        <dbReference type="ARBA" id="ARBA00023143"/>
    </source>
</evidence>
<evidence type="ECO:0000256" key="3">
    <source>
        <dbReference type="RuleBase" id="RU362073"/>
    </source>
</evidence>
<organism evidence="6 7">
    <name type="scientific">Sphingomonas tabacisoli</name>
    <dbReference type="NCBI Taxonomy" id="2249466"/>
    <lineage>
        <taxon>Bacteria</taxon>
        <taxon>Pseudomonadati</taxon>
        <taxon>Pseudomonadota</taxon>
        <taxon>Alphaproteobacteria</taxon>
        <taxon>Sphingomonadales</taxon>
        <taxon>Sphingomonadaceae</taxon>
        <taxon>Sphingomonas</taxon>
    </lineage>
</organism>
<feature type="domain" description="Flagellin C-terminal" evidence="5">
    <location>
        <begin position="191"/>
        <end position="276"/>
    </location>
</feature>
<dbReference type="InterPro" id="IPR001029">
    <property type="entry name" value="Flagellin_N"/>
</dbReference>
<gene>
    <name evidence="6" type="ORF">ACFSCW_16450</name>
</gene>
<keyword evidence="6" id="KW-0966">Cell projection</keyword>
<evidence type="ECO:0000256" key="1">
    <source>
        <dbReference type="ARBA" id="ARBA00005709"/>
    </source>
</evidence>
<dbReference type="Gene3D" id="1.20.1330.10">
    <property type="entry name" value="f41 fragment of flagellin, N-terminal domain"/>
    <property type="match status" value="2"/>
</dbReference>
<comment type="subcellular location">
    <subcellularLocation>
        <location evidence="3">Secreted</location>
    </subcellularLocation>
    <subcellularLocation>
        <location evidence="3">Bacterial flagellum</location>
    </subcellularLocation>
</comment>
<proteinExistence type="inferred from homology"/>
<dbReference type="Pfam" id="PF00700">
    <property type="entry name" value="Flagellin_C"/>
    <property type="match status" value="1"/>
</dbReference>
<evidence type="ECO:0000313" key="6">
    <source>
        <dbReference type="EMBL" id="MFD1613392.1"/>
    </source>
</evidence>
<keyword evidence="2 3" id="KW-0975">Bacterial flagellum</keyword>
<dbReference type="InterPro" id="IPR042187">
    <property type="entry name" value="Flagellin_C_sub2"/>
</dbReference>
<protein>
    <recommendedName>
        <fullName evidence="3">Flagellin</fullName>
    </recommendedName>
</protein>
<dbReference type="PANTHER" id="PTHR42792:SF2">
    <property type="entry name" value="FLAGELLIN"/>
    <property type="match status" value="1"/>
</dbReference>